<reference evidence="1 2" key="1">
    <citation type="submission" date="2019-04" db="EMBL/GenBank/DDBJ databases">
        <authorList>
            <person name="Schori C."/>
            <person name="Ahrens C."/>
        </authorList>
    </citation>
    <scope>NUCLEOTIDE SEQUENCE [LARGE SCALE GENOMIC DNA]</scope>
    <source>
        <strain evidence="1 2">DSM 2950</strain>
    </source>
</reference>
<evidence type="ECO:0000313" key="2">
    <source>
        <dbReference type="Proteomes" id="UP000515789"/>
    </source>
</evidence>
<dbReference type="AlphaFoldDB" id="A0A7G5MPU6"/>
<dbReference type="EMBL" id="CP039126">
    <property type="protein sequence ID" value="QMW76639.1"/>
    <property type="molecule type" value="Genomic_DNA"/>
</dbReference>
<protein>
    <submittedName>
        <fullName evidence="1">DNA topoisomerase III</fullName>
    </submittedName>
</protein>
<gene>
    <name evidence="1" type="ORF">E5259_02965</name>
</gene>
<dbReference type="GeneID" id="97122487"/>
<dbReference type="Proteomes" id="UP000515789">
    <property type="component" value="Chromosome"/>
</dbReference>
<keyword evidence="1" id="KW-0413">Isomerase</keyword>
<sequence>MSGLYREKTGKTYDAVVVLDDTGDKYVNFKLEFPAAKGRRK</sequence>
<organism evidence="1 2">
    <name type="scientific">Blautia producta</name>
    <dbReference type="NCBI Taxonomy" id="33035"/>
    <lineage>
        <taxon>Bacteria</taxon>
        <taxon>Bacillati</taxon>
        <taxon>Bacillota</taxon>
        <taxon>Clostridia</taxon>
        <taxon>Lachnospirales</taxon>
        <taxon>Lachnospiraceae</taxon>
        <taxon>Blautia</taxon>
    </lineage>
</organism>
<name>A0A7G5MPU6_9FIRM</name>
<accession>A0A7G5MPU6</accession>
<evidence type="ECO:0000313" key="1">
    <source>
        <dbReference type="EMBL" id="QMW76639.1"/>
    </source>
</evidence>
<dbReference type="GO" id="GO:0016853">
    <property type="term" value="F:isomerase activity"/>
    <property type="evidence" value="ECO:0007669"/>
    <property type="project" value="UniProtKB-KW"/>
</dbReference>
<proteinExistence type="predicted"/>
<dbReference type="RefSeq" id="WP_018593306.1">
    <property type="nucleotide sequence ID" value="NZ_CABLBP010000001.1"/>
</dbReference>